<evidence type="ECO:0000313" key="2">
    <source>
        <dbReference type="EMBL" id="THV40186.1"/>
    </source>
</evidence>
<keyword evidence="1" id="KW-0812">Transmembrane</keyword>
<reference evidence="2 3" key="2">
    <citation type="submission" date="2019-05" db="EMBL/GenBank/DDBJ databases">
        <title>Glycomyces buryatensis sp. nov.</title>
        <authorList>
            <person name="Nikitina E."/>
        </authorList>
    </citation>
    <scope>NUCLEOTIDE SEQUENCE [LARGE SCALE GENOMIC DNA]</scope>
    <source>
        <strain evidence="2 3">18</strain>
    </source>
</reference>
<dbReference type="EMBL" id="STGY01000057">
    <property type="protein sequence ID" value="THV40186.1"/>
    <property type="molecule type" value="Genomic_DNA"/>
</dbReference>
<comment type="caution">
    <text evidence="2">The sequence shown here is derived from an EMBL/GenBank/DDBJ whole genome shotgun (WGS) entry which is preliminary data.</text>
</comment>
<organism evidence="2 3">
    <name type="scientific">Glycomyces buryatensis</name>
    <dbReference type="NCBI Taxonomy" id="2570927"/>
    <lineage>
        <taxon>Bacteria</taxon>
        <taxon>Bacillati</taxon>
        <taxon>Actinomycetota</taxon>
        <taxon>Actinomycetes</taxon>
        <taxon>Glycomycetales</taxon>
        <taxon>Glycomycetaceae</taxon>
        <taxon>Glycomyces</taxon>
    </lineage>
</organism>
<keyword evidence="1" id="KW-0472">Membrane</keyword>
<accession>A0A4V4HS47</accession>
<gene>
    <name evidence="2" type="ORF">FAB82_15945</name>
</gene>
<evidence type="ECO:0000313" key="3">
    <source>
        <dbReference type="Proteomes" id="UP000308760"/>
    </source>
</evidence>
<proteinExistence type="predicted"/>
<keyword evidence="3" id="KW-1185">Reference proteome</keyword>
<dbReference type="RefSeq" id="WP_136535531.1">
    <property type="nucleotide sequence ID" value="NZ_STGY01000057.1"/>
</dbReference>
<reference evidence="3" key="1">
    <citation type="submission" date="2019-04" db="EMBL/GenBank/DDBJ databases">
        <title>Nocardioides xinjiangensis sp. nov.</title>
        <authorList>
            <person name="Liu S."/>
        </authorList>
    </citation>
    <scope>NUCLEOTIDE SEQUENCE [LARGE SCALE GENOMIC DNA]</scope>
    <source>
        <strain evidence="3">18</strain>
    </source>
</reference>
<dbReference type="PROSITE" id="PS51257">
    <property type="entry name" value="PROKAR_LIPOPROTEIN"/>
    <property type="match status" value="1"/>
</dbReference>
<evidence type="ECO:0000256" key="1">
    <source>
        <dbReference type="SAM" id="Phobius"/>
    </source>
</evidence>
<sequence length="226" mass="24756">MRTTLLTLIVLFGFIAGGCGSVEEEPPDLFAEYAESADVVNDPFPTDSCCRDRQAQLASIGGPDAVLSSLLGYRRCGREEPPFCELKSSQGQAARDFAGDNAAVYERGILVKDRDGVLEVMTLYVVENNEGERLLIDWLGETYDSGLADFQANNGYLREGDWILTVKEPTELSDEAEIVTVPGKTTATWIRWAIGIGIAAAVAAIAVIVVVRIRYFRSMRRPEEPS</sequence>
<protein>
    <submittedName>
        <fullName evidence="2">Uncharacterized protein</fullName>
    </submittedName>
</protein>
<dbReference type="AlphaFoldDB" id="A0A4V4HS47"/>
<dbReference type="Proteomes" id="UP000308760">
    <property type="component" value="Unassembled WGS sequence"/>
</dbReference>
<feature type="transmembrane region" description="Helical" evidence="1">
    <location>
        <begin position="189"/>
        <end position="211"/>
    </location>
</feature>
<name>A0A4V4HS47_9ACTN</name>
<keyword evidence="1" id="KW-1133">Transmembrane helix</keyword>
<dbReference type="OrthoDB" id="3472201at2"/>